<reference evidence="2 3" key="1">
    <citation type="submission" date="2018-10" db="EMBL/GenBank/DDBJ databases">
        <title>An updated phylogeny of the Alphaproteobacteria reveals that the parasitic Rickettsiales and Holosporales have independent origins.</title>
        <authorList>
            <person name="Munoz-Gomez S.A."/>
            <person name="Hess S."/>
            <person name="Burger G."/>
            <person name="Lang B.F."/>
            <person name="Susko E."/>
            <person name="Slamovits C.H."/>
            <person name="Roger A.J."/>
        </authorList>
    </citation>
    <scope>NUCLEOTIDE SEQUENCE [LARGE SCALE GENOMIC DNA]</scope>
    <source>
        <strain evidence="2">HOLO01</strain>
    </source>
</reference>
<dbReference type="OrthoDB" id="9805159at2"/>
<dbReference type="RefSeq" id="WP_130153713.1">
    <property type="nucleotide sequence ID" value="NZ_SCFB01000004.1"/>
</dbReference>
<gene>
    <name evidence="2" type="ORF">EQU50_03235</name>
</gene>
<dbReference type="SUPFAM" id="SSF51445">
    <property type="entry name" value="(Trans)glycosidases"/>
    <property type="match status" value="1"/>
</dbReference>
<dbReference type="Proteomes" id="UP000293550">
    <property type="component" value="Unassembled WGS sequence"/>
</dbReference>
<dbReference type="AlphaFoldDB" id="A0A4Q7DKJ8"/>
<protein>
    <submittedName>
        <fullName evidence="2">Uncharacterized protein</fullName>
    </submittedName>
</protein>
<proteinExistence type="predicted"/>
<feature type="signal peptide" evidence="1">
    <location>
        <begin position="1"/>
        <end position="22"/>
    </location>
</feature>
<organism evidence="2 3">
    <name type="scientific">Candidatus Finniella inopinata</name>
    <dbReference type="NCBI Taxonomy" id="1696036"/>
    <lineage>
        <taxon>Bacteria</taxon>
        <taxon>Pseudomonadati</taxon>
        <taxon>Pseudomonadota</taxon>
        <taxon>Alphaproteobacteria</taxon>
        <taxon>Holosporales</taxon>
        <taxon>Candidatus Paracaedibacteraceae</taxon>
        <taxon>Candidatus Finniella</taxon>
    </lineage>
</organism>
<sequence>MVFNKIMRLMLLMSTSVTCAYAGTSQATSVSGPSFLFNSSVTRPRAILHAFDVSLTTITRPPTFQCDPVFSTIYPNFNTADMSPILNYVYAPSTAVNPTQAINRAGARGYTHIQISPMQYIPSNSNIWSAAYQPYVMVLYDPNYSDQTTAPYAYYLTAVNTALTAMGKSTVTDLQRYGVAIPDTAKSSQTITVGYMLQSPLYGGLSDLTNFILTAAGNPPFGIKQSNLNPTPKTNIGVIADVVFDQANFAMVETPLPLPDNSQVVPAKLHPMKIDNSFPEGATQDKNRYFPAGFFTQDDLNKNSWQFGPKLDLSNPLVQKMAVGYLRLLYDLGVAGVRVDDLPIISAASIIALSGQDAQYIANQQSAAIWKSIFTQANTAYTYTPQGSSTSVTLPGFSFNCGYGEYFWSYSPQVSPFIPIMPLVDFIIQGSWQVHALLIRVTAVLAIF</sequence>
<comment type="caution">
    <text evidence="2">The sequence shown here is derived from an EMBL/GenBank/DDBJ whole genome shotgun (WGS) entry which is preliminary data.</text>
</comment>
<evidence type="ECO:0000313" key="2">
    <source>
        <dbReference type="EMBL" id="RZI46614.1"/>
    </source>
</evidence>
<evidence type="ECO:0000313" key="3">
    <source>
        <dbReference type="Proteomes" id="UP000293550"/>
    </source>
</evidence>
<evidence type="ECO:0000256" key="1">
    <source>
        <dbReference type="SAM" id="SignalP"/>
    </source>
</evidence>
<keyword evidence="3" id="KW-1185">Reference proteome</keyword>
<feature type="chain" id="PRO_5020259818" evidence="1">
    <location>
        <begin position="23"/>
        <end position="448"/>
    </location>
</feature>
<keyword evidence="1" id="KW-0732">Signal</keyword>
<dbReference type="EMBL" id="SCFB01000004">
    <property type="protein sequence ID" value="RZI46614.1"/>
    <property type="molecule type" value="Genomic_DNA"/>
</dbReference>
<accession>A0A4Q7DKJ8</accession>
<name>A0A4Q7DKJ8_9PROT</name>
<dbReference type="InterPro" id="IPR017853">
    <property type="entry name" value="GH"/>
</dbReference>
<dbReference type="Gene3D" id="3.20.20.80">
    <property type="entry name" value="Glycosidases"/>
    <property type="match status" value="1"/>
</dbReference>